<dbReference type="InterPro" id="IPR016047">
    <property type="entry name" value="M23ase_b-sheet_dom"/>
</dbReference>
<dbReference type="EMBL" id="MBUA01000023">
    <property type="protein sequence ID" value="MBC6491621.1"/>
    <property type="molecule type" value="Genomic_DNA"/>
</dbReference>
<dbReference type="Gene3D" id="2.70.70.10">
    <property type="entry name" value="Glucose Permease (Domain IIA)"/>
    <property type="match status" value="1"/>
</dbReference>
<dbReference type="Proteomes" id="UP000765802">
    <property type="component" value="Unassembled WGS sequence"/>
</dbReference>
<evidence type="ECO:0000313" key="4">
    <source>
        <dbReference type="EMBL" id="MBC6491621.1"/>
    </source>
</evidence>
<feature type="domain" description="M23ase beta-sheet core" evidence="3">
    <location>
        <begin position="199"/>
        <end position="295"/>
    </location>
</feature>
<dbReference type="SUPFAM" id="SSF51261">
    <property type="entry name" value="Duplicated hybrid motif"/>
    <property type="match status" value="1"/>
</dbReference>
<evidence type="ECO:0000259" key="3">
    <source>
        <dbReference type="Pfam" id="PF01551"/>
    </source>
</evidence>
<comment type="caution">
    <text evidence="4">The sequence shown here is derived from an EMBL/GenBank/DDBJ whole genome shotgun (WGS) entry which is preliminary data.</text>
</comment>
<dbReference type="RefSeq" id="WP_187256950.1">
    <property type="nucleotide sequence ID" value="NZ_JBHULF010000007.1"/>
</dbReference>
<dbReference type="PANTHER" id="PTHR21666">
    <property type="entry name" value="PEPTIDASE-RELATED"/>
    <property type="match status" value="1"/>
</dbReference>
<sequence length="323" mass="36608">MKKIKYYYNPNTLRYEKLETPLRVKLLRALGFIAGSLVTALIIVSIAFQYLDSPKEKILRQNYEKARENYEVLSSHVNKLQSQMIELEKRDNEVYRSIFEASPIPDSARVKEMEKQKEIQLVQTMDADALYTDVVGTINNLIQRVAYQNKSYDDIEGFIKNKEILLAATPAIQPVSNKDLNRIASGFGYRIDPVYKTVKMHAGLDFAAPQGTPIYATANGTVKLAGNTGNGYGNHVIINHGYGYESLYGHMFKIKARSGQRLKRGEIIGYVGSTGKSTGPHLHYEVHKNGKRLDPVYFFYNDLSPEQYDRLLKMAASSNQSFD</sequence>
<evidence type="ECO:0000256" key="2">
    <source>
        <dbReference type="SAM" id="Phobius"/>
    </source>
</evidence>
<dbReference type="PANTHER" id="PTHR21666:SF286">
    <property type="entry name" value="LIPOPROTEIN NLPD"/>
    <property type="match status" value="1"/>
</dbReference>
<dbReference type="CDD" id="cd12797">
    <property type="entry name" value="M23_peptidase"/>
    <property type="match status" value="1"/>
</dbReference>
<protein>
    <submittedName>
        <fullName evidence="4">Peptidase M23</fullName>
    </submittedName>
</protein>
<organism evidence="4 5">
    <name type="scientific">Flavihumibacter stibioxidans</name>
    <dbReference type="NCBI Taxonomy" id="1834163"/>
    <lineage>
        <taxon>Bacteria</taxon>
        <taxon>Pseudomonadati</taxon>
        <taxon>Bacteroidota</taxon>
        <taxon>Chitinophagia</taxon>
        <taxon>Chitinophagales</taxon>
        <taxon>Chitinophagaceae</taxon>
        <taxon>Flavihumibacter</taxon>
    </lineage>
</organism>
<feature type="transmembrane region" description="Helical" evidence="2">
    <location>
        <begin position="26"/>
        <end position="51"/>
    </location>
</feature>
<keyword evidence="5" id="KW-1185">Reference proteome</keyword>
<reference evidence="4 5" key="1">
    <citation type="submission" date="2016-07" db="EMBL/GenBank/DDBJ databases">
        <title>Genome analysis of Flavihumibacter stibioxidans YS-17.</title>
        <authorList>
            <person name="Shi K."/>
            <person name="Han Y."/>
            <person name="Wang G."/>
        </authorList>
    </citation>
    <scope>NUCLEOTIDE SEQUENCE [LARGE SCALE GENOMIC DNA]</scope>
    <source>
        <strain evidence="4 5">YS-17</strain>
    </source>
</reference>
<feature type="coiled-coil region" evidence="1">
    <location>
        <begin position="63"/>
        <end position="90"/>
    </location>
</feature>
<proteinExistence type="predicted"/>
<accession>A0ABR7M9K7</accession>
<keyword evidence="2" id="KW-1133">Transmembrane helix</keyword>
<name>A0ABR7M9K7_9BACT</name>
<keyword evidence="1" id="KW-0175">Coiled coil</keyword>
<dbReference type="InterPro" id="IPR050570">
    <property type="entry name" value="Cell_wall_metabolism_enzyme"/>
</dbReference>
<dbReference type="InterPro" id="IPR011055">
    <property type="entry name" value="Dup_hybrid_motif"/>
</dbReference>
<dbReference type="Pfam" id="PF01551">
    <property type="entry name" value="Peptidase_M23"/>
    <property type="match status" value="1"/>
</dbReference>
<gene>
    <name evidence="4" type="ORF">BC349_11215</name>
</gene>
<evidence type="ECO:0000313" key="5">
    <source>
        <dbReference type="Proteomes" id="UP000765802"/>
    </source>
</evidence>
<evidence type="ECO:0000256" key="1">
    <source>
        <dbReference type="SAM" id="Coils"/>
    </source>
</evidence>
<keyword evidence="2" id="KW-0812">Transmembrane</keyword>
<keyword evidence="2" id="KW-0472">Membrane</keyword>